<sequence>MSSSITLPPPYPVKVHSYLPLSSSTSSPAHPLQAYEHLPDYDAQASPPSTQPPPNVLVFIGGLGDGPHTIPYVRHLATYLSSSSNNNNNTPATASGSPAPRYRVFEARLTSAFSAFGYGSLAQDARELAALVRHLRGPLVGARRVVLMGHSTGCQDCLEGDDDYFSSDLPDEKLESVWGRLEQPVLILPSEKDEWVPADTDVMGLVNRWKSFCKPGIASDLSGLIPGANHRVDNPAGQEWLADRVARFLAELEK</sequence>
<proteinExistence type="predicted"/>
<dbReference type="SUPFAM" id="SSF53474">
    <property type="entry name" value="alpha/beta-Hydrolases"/>
    <property type="match status" value="1"/>
</dbReference>
<protein>
    <submittedName>
        <fullName evidence="1">80a9b6ba-82a8-4414-ab4e-adc9996cb143</fullName>
    </submittedName>
</protein>
<gene>
    <name evidence="1" type="ORF">TT172_LOCUS4931</name>
</gene>
<reference evidence="1 2" key="1">
    <citation type="submission" date="2018-04" db="EMBL/GenBank/DDBJ databases">
        <authorList>
            <person name="Huttner S."/>
            <person name="Dainat J."/>
        </authorList>
    </citation>
    <scope>NUCLEOTIDE SEQUENCE [LARGE SCALE GENOMIC DNA]</scope>
</reference>
<dbReference type="InterPro" id="IPR029058">
    <property type="entry name" value="AB_hydrolase_fold"/>
</dbReference>
<dbReference type="Proteomes" id="UP000289323">
    <property type="component" value="Unassembled WGS sequence"/>
</dbReference>
<dbReference type="Pfam" id="PF08538">
    <property type="entry name" value="DUF1749"/>
    <property type="match status" value="2"/>
</dbReference>
<dbReference type="AlphaFoldDB" id="A0A3S4AP45"/>
<evidence type="ECO:0000313" key="2">
    <source>
        <dbReference type="Proteomes" id="UP000289323"/>
    </source>
</evidence>
<dbReference type="InterPro" id="IPR013744">
    <property type="entry name" value="SidJ"/>
</dbReference>
<evidence type="ECO:0000313" key="1">
    <source>
        <dbReference type="EMBL" id="SPQ22512.1"/>
    </source>
</evidence>
<dbReference type="EMBL" id="OUUZ01000009">
    <property type="protein sequence ID" value="SPQ22512.1"/>
    <property type="molecule type" value="Genomic_DNA"/>
</dbReference>
<accession>A0A3S4AP45</accession>
<dbReference type="Gene3D" id="3.40.50.1820">
    <property type="entry name" value="alpha/beta hydrolase"/>
    <property type="match status" value="2"/>
</dbReference>
<dbReference type="PANTHER" id="PTHR31591:SF7">
    <property type="entry name" value="DUF1749-DOMAIN-CONTAINING PROTEIN"/>
    <property type="match status" value="1"/>
</dbReference>
<organism evidence="1 2">
    <name type="scientific">Thermothielavioides terrestris</name>
    <dbReference type="NCBI Taxonomy" id="2587410"/>
    <lineage>
        <taxon>Eukaryota</taxon>
        <taxon>Fungi</taxon>
        <taxon>Dikarya</taxon>
        <taxon>Ascomycota</taxon>
        <taxon>Pezizomycotina</taxon>
        <taxon>Sordariomycetes</taxon>
        <taxon>Sordariomycetidae</taxon>
        <taxon>Sordariales</taxon>
        <taxon>Chaetomiaceae</taxon>
        <taxon>Thermothielavioides</taxon>
    </lineage>
</organism>
<name>A0A3S4AP45_9PEZI</name>
<dbReference type="PANTHER" id="PTHR31591">
    <property type="entry name" value="UPF0613 PROTEIN PB24D3.06C"/>
    <property type="match status" value="1"/>
</dbReference>